<dbReference type="SMART" id="SM00717">
    <property type="entry name" value="SANT"/>
    <property type="match status" value="2"/>
</dbReference>
<dbReference type="FunFam" id="1.10.10.60:FF:000010">
    <property type="entry name" value="Transcriptional activator Myb isoform A"/>
    <property type="match status" value="1"/>
</dbReference>
<feature type="compositionally biased region" description="Basic and acidic residues" evidence="3">
    <location>
        <begin position="278"/>
        <end position="287"/>
    </location>
</feature>
<gene>
    <name evidence="6" type="ORF">PPAR00522_LOCUS21323</name>
</gene>
<dbReference type="AlphaFoldDB" id="A0A7S0VSM1"/>
<feature type="compositionally biased region" description="Basic and acidic residues" evidence="3">
    <location>
        <begin position="611"/>
        <end position="623"/>
    </location>
</feature>
<dbReference type="Pfam" id="PF00249">
    <property type="entry name" value="Myb_DNA-binding"/>
    <property type="match status" value="2"/>
</dbReference>
<proteinExistence type="predicted"/>
<evidence type="ECO:0000256" key="2">
    <source>
        <dbReference type="ARBA" id="ARBA00023125"/>
    </source>
</evidence>
<feature type="domain" description="HTH myb-type" evidence="5">
    <location>
        <begin position="14"/>
        <end position="71"/>
    </location>
</feature>
<accession>A0A7S0VSM1</accession>
<keyword evidence="2" id="KW-0238">DNA-binding</keyword>
<feature type="domain" description="HTH myb-type" evidence="5">
    <location>
        <begin position="72"/>
        <end position="126"/>
    </location>
</feature>
<dbReference type="InterPro" id="IPR017930">
    <property type="entry name" value="Myb_dom"/>
</dbReference>
<feature type="region of interest" description="Disordered" evidence="3">
    <location>
        <begin position="611"/>
        <end position="630"/>
    </location>
</feature>
<dbReference type="EMBL" id="HBFM01032594">
    <property type="protein sequence ID" value="CAD8791550.1"/>
    <property type="molecule type" value="Transcribed_RNA"/>
</dbReference>
<dbReference type="PROSITE" id="PS50090">
    <property type="entry name" value="MYB_LIKE"/>
    <property type="match status" value="2"/>
</dbReference>
<dbReference type="PANTHER" id="PTHR45614">
    <property type="entry name" value="MYB PROTEIN-RELATED"/>
    <property type="match status" value="1"/>
</dbReference>
<organism evidence="6">
    <name type="scientific">Polytomella parva</name>
    <dbReference type="NCBI Taxonomy" id="51329"/>
    <lineage>
        <taxon>Eukaryota</taxon>
        <taxon>Viridiplantae</taxon>
        <taxon>Chlorophyta</taxon>
        <taxon>core chlorophytes</taxon>
        <taxon>Chlorophyceae</taxon>
        <taxon>CS clade</taxon>
        <taxon>Chlamydomonadales</taxon>
        <taxon>Chlamydomonadaceae</taxon>
        <taxon>Polytomella</taxon>
    </lineage>
</organism>
<evidence type="ECO:0000256" key="1">
    <source>
        <dbReference type="ARBA" id="ARBA00022737"/>
    </source>
</evidence>
<feature type="domain" description="Myb-like" evidence="4">
    <location>
        <begin position="72"/>
        <end position="122"/>
    </location>
</feature>
<feature type="region of interest" description="Disordered" evidence="3">
    <location>
        <begin position="174"/>
        <end position="204"/>
    </location>
</feature>
<dbReference type="PANTHER" id="PTHR45614:SF232">
    <property type="entry name" value="TRANSCRIPTION FACTOR MYB3R-2"/>
    <property type="match status" value="1"/>
</dbReference>
<dbReference type="GO" id="GO:0005634">
    <property type="term" value="C:nucleus"/>
    <property type="evidence" value="ECO:0007669"/>
    <property type="project" value="TreeGrafter"/>
</dbReference>
<dbReference type="CDD" id="cd00167">
    <property type="entry name" value="SANT"/>
    <property type="match status" value="2"/>
</dbReference>
<reference evidence="6" key="1">
    <citation type="submission" date="2021-01" db="EMBL/GenBank/DDBJ databases">
        <authorList>
            <person name="Corre E."/>
            <person name="Pelletier E."/>
            <person name="Niang G."/>
            <person name="Scheremetjew M."/>
            <person name="Finn R."/>
            <person name="Kale V."/>
            <person name="Holt S."/>
            <person name="Cochrane G."/>
            <person name="Meng A."/>
            <person name="Brown T."/>
            <person name="Cohen L."/>
        </authorList>
    </citation>
    <scope>NUCLEOTIDE SEQUENCE</scope>
    <source>
        <strain evidence="6">SAG 63-3</strain>
    </source>
</reference>
<name>A0A7S0VSM1_9CHLO</name>
<evidence type="ECO:0000259" key="5">
    <source>
        <dbReference type="PROSITE" id="PS51294"/>
    </source>
</evidence>
<evidence type="ECO:0000256" key="3">
    <source>
        <dbReference type="SAM" id="MobiDB-lite"/>
    </source>
</evidence>
<keyword evidence="1" id="KW-0677">Repeat</keyword>
<dbReference type="Gene3D" id="1.10.10.60">
    <property type="entry name" value="Homeodomain-like"/>
    <property type="match status" value="2"/>
</dbReference>
<evidence type="ECO:0000259" key="4">
    <source>
        <dbReference type="PROSITE" id="PS50090"/>
    </source>
</evidence>
<dbReference type="InterPro" id="IPR009057">
    <property type="entry name" value="Homeodomain-like_sf"/>
</dbReference>
<feature type="domain" description="Myb-like" evidence="4">
    <location>
        <begin position="16"/>
        <end position="71"/>
    </location>
</feature>
<dbReference type="SUPFAM" id="SSF46689">
    <property type="entry name" value="Homeodomain-like"/>
    <property type="match status" value="1"/>
</dbReference>
<sequence length="630" mass="69751">MKKSEKKRRYPLAKVKGCWTSEEDSALIRLVSEYGPGCWSVIARTLNVEMKKSADQGRIGKQCRERWNHHLRPDIRKEAWTYEEERLLIHAHVFYGNRWSDIAKVLSGRTENSVKNHWNATLRRKDSDYKYFESSSPSTLVTSSKASLNAESYSLASASTPCQLFTRLPKCSFSESTSSVSSSKGTFPSDSEVHESSAPMASTDNGYSSVLKSYMTFLEASLSKGYFKEDTNRLFVKSRDDEAKSVKAGSTEVAQKNDSSLQKNGIRCTSIKLTRSTKGNDTEDIKSKNPTLLSRSSGKKIDIPQERFSEGLEREVMNEGCFQNGATNRLGLEHLPVLTRANAAAAALGIPLSSIQISLKDADDSCCSQVISIHESILSLVPTSSSMASVDSASRTLTCTSSCIPNSEPKTITVPSQLANAIFTSGKDEDNENNGKKHHLLSCDTLELEDVDIKIINGVIEKEIYDSSCVDRDTTSKVHYLKYLKRQGLMETTKSSTAPLTLKPISASLCGTSKSSLLKEVCARDQPLVCSDLESFPHYDNVHVKEDTESSNNDVLNFMKNTDLSESVDKDMNISECAELEESIHDSLLGILMIGRANGCNCERKEKIREKEKKIGPGPERAKKLLRISS</sequence>
<feature type="region of interest" description="Disordered" evidence="3">
    <location>
        <begin position="277"/>
        <end position="300"/>
    </location>
</feature>
<feature type="compositionally biased region" description="Low complexity" evidence="3">
    <location>
        <begin position="174"/>
        <end position="183"/>
    </location>
</feature>
<evidence type="ECO:0000313" key="6">
    <source>
        <dbReference type="EMBL" id="CAD8791550.1"/>
    </source>
</evidence>
<dbReference type="GO" id="GO:0000981">
    <property type="term" value="F:DNA-binding transcription factor activity, RNA polymerase II-specific"/>
    <property type="evidence" value="ECO:0007669"/>
    <property type="project" value="TreeGrafter"/>
</dbReference>
<dbReference type="InterPro" id="IPR001005">
    <property type="entry name" value="SANT/Myb"/>
</dbReference>
<dbReference type="PROSITE" id="PS51294">
    <property type="entry name" value="HTH_MYB"/>
    <property type="match status" value="2"/>
</dbReference>
<protein>
    <submittedName>
        <fullName evidence="6">Uncharacterized protein</fullName>
    </submittedName>
</protein>
<dbReference type="GO" id="GO:0000978">
    <property type="term" value="F:RNA polymerase II cis-regulatory region sequence-specific DNA binding"/>
    <property type="evidence" value="ECO:0007669"/>
    <property type="project" value="TreeGrafter"/>
</dbReference>
<dbReference type="InterPro" id="IPR050560">
    <property type="entry name" value="MYB_TF"/>
</dbReference>